<dbReference type="PANTHER" id="PTHR43289">
    <property type="entry name" value="MITOGEN-ACTIVATED PROTEIN KINASE KINASE KINASE 20-RELATED"/>
    <property type="match status" value="1"/>
</dbReference>
<keyword evidence="7" id="KW-1185">Reference proteome</keyword>
<evidence type="ECO:0000256" key="3">
    <source>
        <dbReference type="ARBA" id="ARBA00022777"/>
    </source>
</evidence>
<dbReference type="OrthoDB" id="4329527at2"/>
<evidence type="ECO:0000256" key="4">
    <source>
        <dbReference type="ARBA" id="ARBA00022840"/>
    </source>
</evidence>
<dbReference type="SUPFAM" id="SSF56112">
    <property type="entry name" value="Protein kinase-like (PK-like)"/>
    <property type="match status" value="1"/>
</dbReference>
<dbReference type="Gene3D" id="1.10.510.10">
    <property type="entry name" value="Transferase(Phosphotransferase) domain 1"/>
    <property type="match status" value="1"/>
</dbReference>
<dbReference type="PANTHER" id="PTHR43289:SF34">
    <property type="entry name" value="SERINE_THREONINE-PROTEIN KINASE YBDM-RELATED"/>
    <property type="match status" value="1"/>
</dbReference>
<proteinExistence type="predicted"/>
<dbReference type="GO" id="GO:0004674">
    <property type="term" value="F:protein serine/threonine kinase activity"/>
    <property type="evidence" value="ECO:0007669"/>
    <property type="project" value="UniProtKB-KW"/>
</dbReference>
<dbReference type="Proteomes" id="UP000222531">
    <property type="component" value="Unassembled WGS sequence"/>
</dbReference>
<comment type="caution">
    <text evidence="6">The sequence shown here is derived from an EMBL/GenBank/DDBJ whole genome shotgun (WGS) entry which is preliminary data.</text>
</comment>
<reference evidence="6 7" key="1">
    <citation type="journal article" date="2017" name="Biochemistry">
        <title>Identification of the Biosynthetic Pathway for the Antibiotic Bicyclomycin.</title>
        <authorList>
            <person name="Patteson J."/>
            <person name="Cai W."/>
            <person name="Johnson R.A."/>
            <person name="Santa Maria K."/>
            <person name="Li B."/>
        </authorList>
    </citation>
    <scope>NUCLEOTIDE SEQUENCE [LARGE SCALE GENOMIC DNA]</scope>
    <source>
        <strain evidence="6 7">ATCC 21532</strain>
    </source>
</reference>
<accession>A0A2G1XCL2</accession>
<evidence type="ECO:0000313" key="6">
    <source>
        <dbReference type="EMBL" id="PHQ48962.1"/>
    </source>
</evidence>
<evidence type="ECO:0000256" key="2">
    <source>
        <dbReference type="ARBA" id="ARBA00022741"/>
    </source>
</evidence>
<gene>
    <name evidence="6" type="ORF">BLA24_22920</name>
</gene>
<name>A0A2G1XCL2_STRCJ</name>
<keyword evidence="6" id="KW-0723">Serine/threonine-protein kinase</keyword>
<dbReference type="PROSITE" id="PS50011">
    <property type="entry name" value="PROTEIN_KINASE_DOM"/>
    <property type="match status" value="1"/>
</dbReference>
<dbReference type="InterPro" id="IPR000719">
    <property type="entry name" value="Prot_kinase_dom"/>
</dbReference>
<keyword evidence="4" id="KW-0067">ATP-binding</keyword>
<evidence type="ECO:0000313" key="7">
    <source>
        <dbReference type="Proteomes" id="UP000222531"/>
    </source>
</evidence>
<evidence type="ECO:0000256" key="1">
    <source>
        <dbReference type="ARBA" id="ARBA00022679"/>
    </source>
</evidence>
<sequence>MEPLRHDDPRLIGPYTVVARLDPPDGDVPVPEDRFLARSADGDRTVLVGTALAGADAGRFAVETEGARRLIGAWSGPWFAPLTDAGEQDGLPWHACAYLPVLPLPAVLAAHGGPLPERTVRALGAALAEALLTLHSGGVAHAGLSPAAVLVTADGLRLTCFGALRAAAPAGRRHGGLPGVASGTVAPEGAAGGPPHPAGDVFALGAVLAYAATGHTVPERSELPDGLRGTVSACLAGDPAGRPRAERVLDELTGTAPAGAGASGAAPRGRSRAAALFGPGWLPGHVITALVRQSAALLAVETSLPGASPHR</sequence>
<dbReference type="AlphaFoldDB" id="A0A2G1XCL2"/>
<evidence type="ECO:0000259" key="5">
    <source>
        <dbReference type="PROSITE" id="PS50011"/>
    </source>
</evidence>
<organism evidence="6 7">
    <name type="scientific">Streptomyces cinnamoneus</name>
    <name type="common">Streptoverticillium cinnamoneum</name>
    <dbReference type="NCBI Taxonomy" id="53446"/>
    <lineage>
        <taxon>Bacteria</taxon>
        <taxon>Bacillati</taxon>
        <taxon>Actinomycetota</taxon>
        <taxon>Actinomycetes</taxon>
        <taxon>Kitasatosporales</taxon>
        <taxon>Streptomycetaceae</taxon>
        <taxon>Streptomyces</taxon>
        <taxon>Streptomyces cinnamoneus group</taxon>
    </lineage>
</organism>
<protein>
    <submittedName>
        <fullName evidence="6">Serine/threonine protein kinase</fullName>
    </submittedName>
</protein>
<dbReference type="InterPro" id="IPR011009">
    <property type="entry name" value="Kinase-like_dom_sf"/>
</dbReference>
<dbReference type="RefSeq" id="WP_099200925.1">
    <property type="nucleotide sequence ID" value="NZ_NHZO01000154.1"/>
</dbReference>
<feature type="domain" description="Protein kinase" evidence="5">
    <location>
        <begin position="1"/>
        <end position="253"/>
    </location>
</feature>
<keyword evidence="1" id="KW-0808">Transferase</keyword>
<keyword evidence="2" id="KW-0547">Nucleotide-binding</keyword>
<dbReference type="GO" id="GO:0005524">
    <property type="term" value="F:ATP binding"/>
    <property type="evidence" value="ECO:0007669"/>
    <property type="project" value="UniProtKB-KW"/>
</dbReference>
<dbReference type="EMBL" id="NHZO01000154">
    <property type="protein sequence ID" value="PHQ48962.1"/>
    <property type="molecule type" value="Genomic_DNA"/>
</dbReference>
<keyword evidence="3 6" id="KW-0418">Kinase</keyword>